<dbReference type="InterPro" id="IPR013762">
    <property type="entry name" value="Integrase-like_cat_sf"/>
</dbReference>
<dbReference type="PANTHER" id="PTHR30349:SF81">
    <property type="entry name" value="TYROSINE RECOMBINASE XERC"/>
    <property type="match status" value="1"/>
</dbReference>
<dbReference type="NCBIfam" id="TIGR02225">
    <property type="entry name" value="recomb_XerD"/>
    <property type="match status" value="1"/>
</dbReference>
<dbReference type="Pfam" id="PF02899">
    <property type="entry name" value="Phage_int_SAM_1"/>
    <property type="match status" value="1"/>
</dbReference>
<comment type="caution">
    <text evidence="10">Lacks conserved residue(s) required for the propagation of feature annotation.</text>
</comment>
<reference evidence="13 14" key="1">
    <citation type="submission" date="2019-05" db="EMBL/GenBank/DDBJ databases">
        <authorList>
            <person name="Chen C."/>
        </authorList>
    </citation>
    <scope>NUCLEOTIDE SEQUENCE [LARGE SCALE GENOMIC DNA]</scope>
    <source>
        <strain evidence="13 14">HB172198</strain>
    </source>
</reference>
<keyword evidence="7 10" id="KW-0238">DNA-binding</keyword>
<dbReference type="InterPro" id="IPR010998">
    <property type="entry name" value="Integrase_recombinase_N"/>
</dbReference>
<keyword evidence="6 10" id="KW-0229">DNA integration</keyword>
<evidence type="ECO:0000313" key="13">
    <source>
        <dbReference type="EMBL" id="QCT02498.1"/>
    </source>
</evidence>
<dbReference type="Pfam" id="PF00589">
    <property type="entry name" value="Phage_integrase"/>
    <property type="match status" value="1"/>
</dbReference>
<dbReference type="InterPro" id="IPR004107">
    <property type="entry name" value="Integrase_SAM-like_N"/>
</dbReference>
<dbReference type="PANTHER" id="PTHR30349">
    <property type="entry name" value="PHAGE INTEGRASE-RELATED"/>
    <property type="match status" value="1"/>
</dbReference>
<dbReference type="NCBIfam" id="NF040815">
    <property type="entry name" value="recomb_XerA_Arch"/>
    <property type="match status" value="1"/>
</dbReference>
<dbReference type="CDD" id="cd00798">
    <property type="entry name" value="INT_XerDC_C"/>
    <property type="match status" value="1"/>
</dbReference>
<comment type="subcellular location">
    <subcellularLocation>
        <location evidence="1 10">Cytoplasm</location>
    </subcellularLocation>
</comment>
<evidence type="ECO:0000256" key="5">
    <source>
        <dbReference type="ARBA" id="ARBA00022829"/>
    </source>
</evidence>
<evidence type="ECO:0000259" key="11">
    <source>
        <dbReference type="PROSITE" id="PS51898"/>
    </source>
</evidence>
<dbReference type="GO" id="GO:0005737">
    <property type="term" value="C:cytoplasm"/>
    <property type="evidence" value="ECO:0007669"/>
    <property type="project" value="UniProtKB-SubCell"/>
</dbReference>
<dbReference type="GO" id="GO:0003677">
    <property type="term" value="F:DNA binding"/>
    <property type="evidence" value="ECO:0007669"/>
    <property type="project" value="UniProtKB-UniRule"/>
</dbReference>
<evidence type="ECO:0000256" key="8">
    <source>
        <dbReference type="ARBA" id="ARBA00023172"/>
    </source>
</evidence>
<comment type="function">
    <text evidence="10">Site-specific tyrosine recombinase, which acts by catalyzing the cutting and rejoining of the recombining DNA molecules. The XerC-XerD complex is essential to convert dimers of the bacterial chromosome into monomers to permit their segregation at cell division. It also contributes to the segregational stability of plasmids.</text>
</comment>
<dbReference type="NCBIfam" id="NF001399">
    <property type="entry name" value="PRK00283.1"/>
    <property type="match status" value="1"/>
</dbReference>
<keyword evidence="14" id="KW-1185">Reference proteome</keyword>
<evidence type="ECO:0000313" key="14">
    <source>
        <dbReference type="Proteomes" id="UP000300879"/>
    </source>
</evidence>
<dbReference type="InterPro" id="IPR044068">
    <property type="entry name" value="CB"/>
</dbReference>
<comment type="similarity">
    <text evidence="2">Belongs to the 'phage' integrase family. XerD subfamily.</text>
</comment>
<dbReference type="Gene3D" id="1.10.443.10">
    <property type="entry name" value="Intergrase catalytic core"/>
    <property type="match status" value="1"/>
</dbReference>
<evidence type="ECO:0000256" key="10">
    <source>
        <dbReference type="HAMAP-Rule" id="MF_01808"/>
    </source>
</evidence>
<keyword evidence="8 10" id="KW-0233">DNA recombination</keyword>
<comment type="similarity">
    <text evidence="10">Belongs to the 'phage' integrase family. XerC subfamily.</text>
</comment>
<dbReference type="GO" id="GO:0007059">
    <property type="term" value="P:chromosome segregation"/>
    <property type="evidence" value="ECO:0007669"/>
    <property type="project" value="UniProtKB-UniRule"/>
</dbReference>
<feature type="domain" description="Core-binding (CB)" evidence="12">
    <location>
        <begin position="1"/>
        <end position="85"/>
    </location>
</feature>
<sequence length="300" mass="33920">MKEHLESYITYMADEKGLSPSTLASYRNDITGFMEYAAERGTEHLVDVNRTQLSLYIGHLKQQGRAVSTVMRSIVSLKSFFQYLVRNQMLQQDPSVHLESPKAERKTPSTLTIEQVDSLLSAPAAATASGARDKAMLELLYAAGIRVSELINLDVEDVHTELRFIRCKGSSGKERILPVSPLAAQCVKHYVDEHRLKLLKQEDREPALFLNSRGQRLSRQGFWKILKKYSQEAGIQGDITPHTLRHSFAVHLLDNGADLRSVQEMLGHSDLSTTQIYLTSRRSSMKEVYDHFHPRAGKPQ</sequence>
<dbReference type="InterPro" id="IPR011932">
    <property type="entry name" value="Recomb_XerD"/>
</dbReference>
<evidence type="ECO:0000256" key="4">
    <source>
        <dbReference type="ARBA" id="ARBA00022618"/>
    </source>
</evidence>
<dbReference type="GO" id="GO:0051301">
    <property type="term" value="P:cell division"/>
    <property type="evidence" value="ECO:0007669"/>
    <property type="project" value="UniProtKB-KW"/>
</dbReference>
<dbReference type="GO" id="GO:0006313">
    <property type="term" value="P:DNA transposition"/>
    <property type="evidence" value="ECO:0007669"/>
    <property type="project" value="UniProtKB-UniRule"/>
</dbReference>
<evidence type="ECO:0000256" key="2">
    <source>
        <dbReference type="ARBA" id="ARBA00010450"/>
    </source>
</evidence>
<dbReference type="RefSeq" id="WP_138225516.1">
    <property type="nucleotide sequence ID" value="NZ_CP040396.1"/>
</dbReference>
<evidence type="ECO:0000256" key="6">
    <source>
        <dbReference type="ARBA" id="ARBA00022908"/>
    </source>
</evidence>
<accession>A0A4P8XJF2</accession>
<evidence type="ECO:0000256" key="3">
    <source>
        <dbReference type="ARBA" id="ARBA00022490"/>
    </source>
</evidence>
<comment type="subunit">
    <text evidence="10">Forms a cyclic heterotetrameric complex composed of two molecules of XerC and two molecules of XerD.</text>
</comment>
<dbReference type="InterPro" id="IPR011010">
    <property type="entry name" value="DNA_brk_join_enz"/>
</dbReference>
<organism evidence="13 14">
    <name type="scientific">Paenibacillus algicola</name>
    <dbReference type="NCBI Taxonomy" id="2565926"/>
    <lineage>
        <taxon>Bacteria</taxon>
        <taxon>Bacillati</taxon>
        <taxon>Bacillota</taxon>
        <taxon>Bacilli</taxon>
        <taxon>Bacillales</taxon>
        <taxon>Paenibacillaceae</taxon>
        <taxon>Paenibacillus</taxon>
    </lineage>
</organism>
<feature type="domain" description="Tyr recombinase" evidence="11">
    <location>
        <begin position="106"/>
        <end position="290"/>
    </location>
</feature>
<feature type="active site" evidence="10">
    <location>
        <position position="242"/>
    </location>
</feature>
<keyword evidence="9 10" id="KW-0131">Cell cycle</keyword>
<dbReference type="KEGG" id="palo:E6C60_1783"/>
<dbReference type="SUPFAM" id="SSF56349">
    <property type="entry name" value="DNA breaking-rejoining enzymes"/>
    <property type="match status" value="1"/>
</dbReference>
<dbReference type="InterPro" id="IPR002104">
    <property type="entry name" value="Integrase_catalytic"/>
</dbReference>
<dbReference type="OrthoDB" id="9801717at2"/>
<dbReference type="AlphaFoldDB" id="A0A4P8XJF2"/>
<dbReference type="InterPro" id="IPR023009">
    <property type="entry name" value="Tyrosine_recombinase_XerC/XerD"/>
</dbReference>
<evidence type="ECO:0000256" key="1">
    <source>
        <dbReference type="ARBA" id="ARBA00004496"/>
    </source>
</evidence>
<keyword evidence="4 10" id="KW-0132">Cell division</keyword>
<feature type="active site" evidence="10">
    <location>
        <position position="146"/>
    </location>
</feature>
<dbReference type="Gene3D" id="1.10.150.130">
    <property type="match status" value="1"/>
</dbReference>
<dbReference type="InterPro" id="IPR050090">
    <property type="entry name" value="Tyrosine_recombinase_XerCD"/>
</dbReference>
<dbReference type="GO" id="GO:0009037">
    <property type="term" value="F:tyrosine-based site-specific recombinase activity"/>
    <property type="evidence" value="ECO:0007669"/>
    <property type="project" value="UniProtKB-UniRule"/>
</dbReference>
<protein>
    <recommendedName>
        <fullName evidence="10">Tyrosine recombinase XerC</fullName>
    </recommendedName>
</protein>
<feature type="active site" evidence="10">
    <location>
        <position position="245"/>
    </location>
</feature>
<dbReference type="PROSITE" id="PS51900">
    <property type="entry name" value="CB"/>
    <property type="match status" value="1"/>
</dbReference>
<evidence type="ECO:0000256" key="9">
    <source>
        <dbReference type="ARBA" id="ARBA00023306"/>
    </source>
</evidence>
<dbReference type="EMBL" id="CP040396">
    <property type="protein sequence ID" value="QCT02498.1"/>
    <property type="molecule type" value="Genomic_DNA"/>
</dbReference>
<evidence type="ECO:0000256" key="7">
    <source>
        <dbReference type="ARBA" id="ARBA00023125"/>
    </source>
</evidence>
<dbReference type="HAMAP" id="MF_01808">
    <property type="entry name" value="Recomb_XerC_XerD"/>
    <property type="match status" value="1"/>
</dbReference>
<feature type="active site" description="O-(3'-phospho-DNA)-tyrosine intermediate" evidence="10">
    <location>
        <position position="277"/>
    </location>
</feature>
<dbReference type="Proteomes" id="UP000300879">
    <property type="component" value="Chromosome"/>
</dbReference>
<evidence type="ECO:0000259" key="12">
    <source>
        <dbReference type="PROSITE" id="PS51900"/>
    </source>
</evidence>
<dbReference type="PROSITE" id="PS51898">
    <property type="entry name" value="TYR_RECOMBINASE"/>
    <property type="match status" value="1"/>
</dbReference>
<keyword evidence="3 10" id="KW-0963">Cytoplasm</keyword>
<gene>
    <name evidence="10" type="primary">xerC</name>
    <name evidence="13" type="ORF">E6C60_1783</name>
</gene>
<proteinExistence type="inferred from homology"/>
<name>A0A4P8XJF2_9BACL</name>
<feature type="active site" evidence="10">
    <location>
        <position position="268"/>
    </location>
</feature>
<keyword evidence="5 10" id="KW-0159">Chromosome partition</keyword>